<reference evidence="1 2" key="1">
    <citation type="journal article" date="2016" name="Nat. Commun.">
        <title>Extremotolerant tardigrade genome and improved radiotolerance of human cultured cells by tardigrade-unique protein.</title>
        <authorList>
            <person name="Hashimoto T."/>
            <person name="Horikawa D.D."/>
            <person name="Saito Y."/>
            <person name="Kuwahara H."/>
            <person name="Kozuka-Hata H."/>
            <person name="Shin-I T."/>
            <person name="Minakuchi Y."/>
            <person name="Ohishi K."/>
            <person name="Motoyama A."/>
            <person name="Aizu T."/>
            <person name="Enomoto A."/>
            <person name="Kondo K."/>
            <person name="Tanaka S."/>
            <person name="Hara Y."/>
            <person name="Koshikawa S."/>
            <person name="Sagara H."/>
            <person name="Miura T."/>
            <person name="Yokobori S."/>
            <person name="Miyagawa K."/>
            <person name="Suzuki Y."/>
            <person name="Kubo T."/>
            <person name="Oyama M."/>
            <person name="Kohara Y."/>
            <person name="Fujiyama A."/>
            <person name="Arakawa K."/>
            <person name="Katayama T."/>
            <person name="Toyoda A."/>
            <person name="Kunieda T."/>
        </authorList>
    </citation>
    <scope>NUCLEOTIDE SEQUENCE [LARGE SCALE GENOMIC DNA]</scope>
    <source>
        <strain evidence="1 2">YOKOZUNA-1</strain>
    </source>
</reference>
<evidence type="ECO:0000313" key="2">
    <source>
        <dbReference type="Proteomes" id="UP000186922"/>
    </source>
</evidence>
<sequence length="136" mass="15866">MGFSRDLPNTNLAEAEHKALKAFFGKNKDPREVAERLLKLYADQVTHLFQCMKNQGKYRVREEFAKDLLLSREEARDERHIVAPGKSSNVSLPELPEFLTTGRAPMFANSWNRAMELRSDWIVQLSDLEWLNFKNR</sequence>
<keyword evidence="2" id="KW-1185">Reference proteome</keyword>
<dbReference type="Proteomes" id="UP000186922">
    <property type="component" value="Unassembled WGS sequence"/>
</dbReference>
<organism evidence="1 2">
    <name type="scientific">Ramazzottius varieornatus</name>
    <name type="common">Water bear</name>
    <name type="synonym">Tardigrade</name>
    <dbReference type="NCBI Taxonomy" id="947166"/>
    <lineage>
        <taxon>Eukaryota</taxon>
        <taxon>Metazoa</taxon>
        <taxon>Ecdysozoa</taxon>
        <taxon>Tardigrada</taxon>
        <taxon>Eutardigrada</taxon>
        <taxon>Parachela</taxon>
        <taxon>Hypsibioidea</taxon>
        <taxon>Ramazzottiidae</taxon>
        <taxon>Ramazzottius</taxon>
    </lineage>
</organism>
<dbReference type="EMBL" id="BDGG01000022">
    <property type="protein sequence ID" value="GAV09379.1"/>
    <property type="molecule type" value="Genomic_DNA"/>
</dbReference>
<name>A0A1D1WBX2_RAMVA</name>
<evidence type="ECO:0000313" key="1">
    <source>
        <dbReference type="EMBL" id="GAV09379.1"/>
    </source>
</evidence>
<proteinExistence type="predicted"/>
<comment type="caution">
    <text evidence="1">The sequence shown here is derived from an EMBL/GenBank/DDBJ whole genome shotgun (WGS) entry which is preliminary data.</text>
</comment>
<protein>
    <submittedName>
        <fullName evidence="1">Uncharacterized protein</fullName>
    </submittedName>
</protein>
<dbReference type="AlphaFoldDB" id="A0A1D1WBX2"/>
<accession>A0A1D1WBX2</accession>
<gene>
    <name evidence="1" type="primary">RvY_18929-1</name>
    <name evidence="1" type="synonym">RvY_18929.1</name>
    <name evidence="1" type="ORF">RvY_18929</name>
</gene>